<dbReference type="Proteomes" id="UP000386466">
    <property type="component" value="Unassembled WGS sequence"/>
</dbReference>
<protein>
    <submittedName>
        <fullName evidence="1">Aspartate aminotransferase</fullName>
    </submittedName>
</protein>
<keyword evidence="1" id="KW-0808">Transferase</keyword>
<organism evidence="1 2">
    <name type="scientific">Lynx pardinus</name>
    <name type="common">Iberian lynx</name>
    <name type="synonym">Felis pardina</name>
    <dbReference type="NCBI Taxonomy" id="191816"/>
    <lineage>
        <taxon>Eukaryota</taxon>
        <taxon>Metazoa</taxon>
        <taxon>Chordata</taxon>
        <taxon>Craniata</taxon>
        <taxon>Vertebrata</taxon>
        <taxon>Euteleostomi</taxon>
        <taxon>Mammalia</taxon>
        <taxon>Eutheria</taxon>
        <taxon>Laurasiatheria</taxon>
        <taxon>Carnivora</taxon>
        <taxon>Feliformia</taxon>
        <taxon>Felidae</taxon>
        <taxon>Felinae</taxon>
        <taxon>Lynx</taxon>
    </lineage>
</organism>
<keyword evidence="1" id="KW-0032">Aminotransferase</keyword>
<sequence length="113" mass="12330">KAEAQIAAKKIWTANTRPLQSLLNFVEASADLALGENSKVLKSSCYVTMQTVSGTGGLEDWSRFPTKIILSSPKMSFCLNHPREITYPSSGILACNNMVIDTMTPRHVALTSQ</sequence>
<gene>
    <name evidence="1" type="ORF">LYPA_23C006533</name>
</gene>
<feature type="non-terminal residue" evidence="1">
    <location>
        <position position="113"/>
    </location>
</feature>
<keyword evidence="2" id="KW-1185">Reference proteome</keyword>
<dbReference type="Gene3D" id="3.40.640.10">
    <property type="entry name" value="Type I PLP-dependent aspartate aminotransferase-like (Major domain)"/>
    <property type="match status" value="1"/>
</dbReference>
<dbReference type="EMBL" id="CAAGRJ010022379">
    <property type="protein sequence ID" value="VFV36156.1"/>
    <property type="molecule type" value="Genomic_DNA"/>
</dbReference>
<feature type="non-terminal residue" evidence="1">
    <location>
        <position position="1"/>
    </location>
</feature>
<dbReference type="AlphaFoldDB" id="A0A485NWX4"/>
<dbReference type="GO" id="GO:0008483">
    <property type="term" value="F:transaminase activity"/>
    <property type="evidence" value="ECO:0007669"/>
    <property type="project" value="UniProtKB-KW"/>
</dbReference>
<accession>A0A485NWX4</accession>
<proteinExistence type="predicted"/>
<dbReference type="InterPro" id="IPR015421">
    <property type="entry name" value="PyrdxlP-dep_Trfase_major"/>
</dbReference>
<reference evidence="1 2" key="1">
    <citation type="submission" date="2019-01" db="EMBL/GenBank/DDBJ databases">
        <authorList>
            <person name="Alioto T."/>
            <person name="Alioto T."/>
        </authorList>
    </citation>
    <scope>NUCLEOTIDE SEQUENCE [LARGE SCALE GENOMIC DNA]</scope>
</reference>
<name>A0A485NWX4_LYNPA</name>
<evidence type="ECO:0000313" key="2">
    <source>
        <dbReference type="Proteomes" id="UP000386466"/>
    </source>
</evidence>
<evidence type="ECO:0000313" key="1">
    <source>
        <dbReference type="EMBL" id="VFV36156.1"/>
    </source>
</evidence>